<dbReference type="STRING" id="1499966.U14_00221"/>
<dbReference type="Proteomes" id="UP000030700">
    <property type="component" value="Unassembled WGS sequence"/>
</dbReference>
<dbReference type="AlphaFoldDB" id="A0A0S6VPM7"/>
<accession>A0A0S6VPM7</accession>
<dbReference type="HOGENOM" id="CLU_1227933_0_0_0"/>
<organism evidence="1">
    <name type="scientific">Candidatus Moduliflexus flocculans</name>
    <dbReference type="NCBI Taxonomy" id="1499966"/>
    <lineage>
        <taxon>Bacteria</taxon>
        <taxon>Candidatus Moduliflexota</taxon>
        <taxon>Candidatus Moduliflexia</taxon>
        <taxon>Candidatus Moduliflexales</taxon>
        <taxon>Candidatus Moduliflexaceae</taxon>
    </lineage>
</organism>
<reference evidence="1" key="1">
    <citation type="journal article" date="2015" name="PeerJ">
        <title>First genomic representation of candidate bacterial phylum KSB3 points to enhanced environmental sensing as a trigger of wastewater bulking.</title>
        <authorList>
            <person name="Sekiguchi Y."/>
            <person name="Ohashi A."/>
            <person name="Parks D.H."/>
            <person name="Yamauchi T."/>
            <person name="Tyson G.W."/>
            <person name="Hugenholtz P."/>
        </authorList>
    </citation>
    <scope>NUCLEOTIDE SEQUENCE [LARGE SCALE GENOMIC DNA]</scope>
</reference>
<evidence type="ECO:0000313" key="1">
    <source>
        <dbReference type="EMBL" id="GAK49003.1"/>
    </source>
</evidence>
<dbReference type="EMBL" id="DF820455">
    <property type="protein sequence ID" value="GAK49003.1"/>
    <property type="molecule type" value="Genomic_DNA"/>
</dbReference>
<proteinExistence type="predicted"/>
<keyword evidence="2" id="KW-1185">Reference proteome</keyword>
<evidence type="ECO:0000313" key="2">
    <source>
        <dbReference type="Proteomes" id="UP000030700"/>
    </source>
</evidence>
<gene>
    <name evidence="1" type="ORF">U14_00221</name>
</gene>
<protein>
    <submittedName>
        <fullName evidence="1">Uncharacterized protein</fullName>
    </submittedName>
</protein>
<sequence>MRRHAVNHGTRHQCFTNRSIFSPARTILEQIPDRDGQIMIRIHQARAFRHDAMPVIIRVIAESDVEAVFQSDQASHCIRRRTIHPNFTVAVNAHERERRINIRIHDCHLQVVRLRNRLPERDASAAHRINADIQVSGADGVEINHIFQIFDIRANVVMFMRGGRFHRDFEAHALHAVQAVTQKIVGAVLNDFRDGRVRRAAGWRIIFEAAVAGRIVGGRNHDAVG</sequence>
<name>A0A0S6VPM7_9BACT</name>